<keyword evidence="1 2" id="KW-0238">DNA-binding</keyword>
<evidence type="ECO:0000313" key="4">
    <source>
        <dbReference type="EMBL" id="QCB28662.1"/>
    </source>
</evidence>
<gene>
    <name evidence="4" type="ORF">CENDO_06940</name>
</gene>
<sequence>MRAIVDAAEEIVQVGGAEALTVGAVADRVGLARNSLYRYVKSLDQLRGMVMERHVPEMFGTILRAVREAEDPEVALEAYVRTNLLIAADGRNVWLMELAEGLTGKLPERITELYVTLMREITAVLRHFDPETALFTGEMVNSVVVAGFTAVERGDDPELINSRCCDAVLAIARQRAAVAPAS</sequence>
<dbReference type="InterPro" id="IPR009057">
    <property type="entry name" value="Homeodomain-like_sf"/>
</dbReference>
<keyword evidence="5" id="KW-1185">Reference proteome</keyword>
<dbReference type="SUPFAM" id="SSF46689">
    <property type="entry name" value="Homeodomain-like"/>
    <property type="match status" value="1"/>
</dbReference>
<evidence type="ECO:0000256" key="1">
    <source>
        <dbReference type="ARBA" id="ARBA00023125"/>
    </source>
</evidence>
<dbReference type="KEGG" id="cee:CENDO_06940"/>
<dbReference type="GO" id="GO:0003677">
    <property type="term" value="F:DNA binding"/>
    <property type="evidence" value="ECO:0007669"/>
    <property type="project" value="UniProtKB-UniRule"/>
</dbReference>
<dbReference type="AlphaFoldDB" id="A0A4P7QG03"/>
<evidence type="ECO:0000259" key="3">
    <source>
        <dbReference type="PROSITE" id="PS50977"/>
    </source>
</evidence>
<dbReference type="EMBL" id="CP039247">
    <property type="protein sequence ID" value="QCB28662.1"/>
    <property type="molecule type" value="Genomic_DNA"/>
</dbReference>
<reference evidence="4 5" key="1">
    <citation type="submission" date="2019-04" db="EMBL/GenBank/DDBJ databases">
        <title>Corynebacterium endometrii sp. nov., isolated from the uterus of a cow with endometritis.</title>
        <authorList>
            <person name="Ballas P."/>
            <person name="Ruckert C."/>
            <person name="Wagener K."/>
            <person name="Drillich M."/>
            <person name="Kaempfer P."/>
            <person name="Busse H.-J."/>
            <person name="Ehling-Schulz M."/>
        </authorList>
    </citation>
    <scope>NUCLEOTIDE SEQUENCE [LARGE SCALE GENOMIC DNA]</scope>
    <source>
        <strain evidence="4 5">LMM-1653</strain>
    </source>
</reference>
<dbReference type="Gene3D" id="1.10.357.10">
    <property type="entry name" value="Tetracycline Repressor, domain 2"/>
    <property type="match status" value="1"/>
</dbReference>
<dbReference type="InterPro" id="IPR001647">
    <property type="entry name" value="HTH_TetR"/>
</dbReference>
<evidence type="ECO:0000313" key="5">
    <source>
        <dbReference type="Proteomes" id="UP000296352"/>
    </source>
</evidence>
<protein>
    <submittedName>
        <fullName evidence="4">Transcriptional regulator, TetR family</fullName>
    </submittedName>
</protein>
<feature type="DNA-binding region" description="H-T-H motif" evidence="2">
    <location>
        <begin position="21"/>
        <end position="40"/>
    </location>
</feature>
<dbReference type="Proteomes" id="UP000296352">
    <property type="component" value="Chromosome"/>
</dbReference>
<proteinExistence type="predicted"/>
<name>A0A4P7QG03_9CORY</name>
<evidence type="ECO:0000256" key="2">
    <source>
        <dbReference type="PROSITE-ProRule" id="PRU00335"/>
    </source>
</evidence>
<dbReference type="PROSITE" id="PS50977">
    <property type="entry name" value="HTH_TETR_2"/>
    <property type="match status" value="1"/>
</dbReference>
<accession>A0A4P7QG03</accession>
<feature type="domain" description="HTH tetR-type" evidence="3">
    <location>
        <begin position="1"/>
        <end position="58"/>
    </location>
</feature>
<organism evidence="4 5">
    <name type="scientific">Corynebacterium endometrii</name>
    <dbReference type="NCBI Taxonomy" id="2488819"/>
    <lineage>
        <taxon>Bacteria</taxon>
        <taxon>Bacillati</taxon>
        <taxon>Actinomycetota</taxon>
        <taxon>Actinomycetes</taxon>
        <taxon>Mycobacteriales</taxon>
        <taxon>Corynebacteriaceae</taxon>
        <taxon>Corynebacterium</taxon>
    </lineage>
</organism>
<dbReference type="Pfam" id="PF00440">
    <property type="entry name" value="TetR_N"/>
    <property type="match status" value="1"/>
</dbReference>